<name>A0A2S4UG69_9BASI</name>
<reference evidence="4" key="3">
    <citation type="journal article" date="2018" name="Mol. Plant Microbe Interact.">
        <title>Genome sequence resources for the wheat stripe rust pathogen (Puccinia striiformis f. sp. tritici) and the barley stripe rust pathogen (Puccinia striiformis f. sp. hordei).</title>
        <authorList>
            <person name="Xia C."/>
            <person name="Wang M."/>
            <person name="Yin C."/>
            <person name="Cornejo O.E."/>
            <person name="Hulbert S.H."/>
            <person name="Chen X."/>
        </authorList>
    </citation>
    <scope>NUCLEOTIDE SEQUENCE [LARGE SCALE GENOMIC DNA]</scope>
    <source>
        <strain evidence="4">93TX-2</strain>
    </source>
</reference>
<dbReference type="VEuPathDB" id="FungiDB:PSTT_13627"/>
<dbReference type="PANTHER" id="PTHR47501:SF5">
    <property type="entry name" value="HAT C-TERMINAL DIMERISATION DOMAIN-CONTAINING PROTEIN"/>
    <property type="match status" value="1"/>
</dbReference>
<organism evidence="3 4">
    <name type="scientific">Puccinia striiformis</name>
    <dbReference type="NCBI Taxonomy" id="27350"/>
    <lineage>
        <taxon>Eukaryota</taxon>
        <taxon>Fungi</taxon>
        <taxon>Dikarya</taxon>
        <taxon>Basidiomycota</taxon>
        <taxon>Pucciniomycotina</taxon>
        <taxon>Pucciniomycetes</taxon>
        <taxon>Pucciniales</taxon>
        <taxon>Pucciniaceae</taxon>
        <taxon>Puccinia</taxon>
    </lineage>
</organism>
<evidence type="ECO:0000313" key="3">
    <source>
        <dbReference type="EMBL" id="POV96295.1"/>
    </source>
</evidence>
<reference evidence="3 4" key="1">
    <citation type="submission" date="2017-12" db="EMBL/GenBank/DDBJ databases">
        <title>Gene loss provides genomic basis for host adaptation in cereal stripe rust fungi.</title>
        <authorList>
            <person name="Xia C."/>
        </authorList>
    </citation>
    <scope>NUCLEOTIDE SEQUENCE [LARGE SCALE GENOMIC DNA]</scope>
    <source>
        <strain evidence="3 4">93TX-2</strain>
    </source>
</reference>
<evidence type="ECO:0000256" key="1">
    <source>
        <dbReference type="SAM" id="MobiDB-lite"/>
    </source>
</evidence>
<accession>A0A2S4UG69</accession>
<dbReference type="EMBL" id="PKSM01000375">
    <property type="protein sequence ID" value="POV96295.1"/>
    <property type="molecule type" value="Genomic_DNA"/>
</dbReference>
<feature type="compositionally biased region" description="Acidic residues" evidence="1">
    <location>
        <begin position="79"/>
        <end position="98"/>
    </location>
</feature>
<dbReference type="AlphaFoldDB" id="A0A2S4UG69"/>
<feature type="region of interest" description="Disordered" evidence="1">
    <location>
        <begin position="138"/>
        <end position="180"/>
    </location>
</feature>
<dbReference type="OrthoDB" id="2506739at2759"/>
<feature type="region of interest" description="Disordered" evidence="1">
    <location>
        <begin position="903"/>
        <end position="924"/>
    </location>
</feature>
<protein>
    <recommendedName>
        <fullName evidence="2">HAT C-terminal dimerisation domain-containing protein</fullName>
    </recommendedName>
</protein>
<evidence type="ECO:0000313" key="4">
    <source>
        <dbReference type="Proteomes" id="UP000238274"/>
    </source>
</evidence>
<feature type="compositionally biased region" description="Basic and acidic residues" evidence="1">
    <location>
        <begin position="22"/>
        <end position="37"/>
    </location>
</feature>
<proteinExistence type="predicted"/>
<feature type="compositionally biased region" description="Polar residues" evidence="1">
    <location>
        <begin position="138"/>
        <end position="147"/>
    </location>
</feature>
<feature type="region of interest" description="Disordered" evidence="1">
    <location>
        <begin position="1"/>
        <end position="98"/>
    </location>
</feature>
<keyword evidence="4" id="KW-1185">Reference proteome</keyword>
<dbReference type="Proteomes" id="UP000238274">
    <property type="component" value="Unassembled WGS sequence"/>
</dbReference>
<feature type="domain" description="HAT C-terminal dimerisation" evidence="2">
    <location>
        <begin position="815"/>
        <end position="879"/>
    </location>
</feature>
<dbReference type="InterPro" id="IPR012337">
    <property type="entry name" value="RNaseH-like_sf"/>
</dbReference>
<comment type="caution">
    <text evidence="3">The sequence shown here is derived from an EMBL/GenBank/DDBJ whole genome shotgun (WGS) entry which is preliminary data.</text>
</comment>
<feature type="region of interest" description="Disordered" evidence="1">
    <location>
        <begin position="754"/>
        <end position="782"/>
    </location>
</feature>
<dbReference type="GO" id="GO:0046983">
    <property type="term" value="F:protein dimerization activity"/>
    <property type="evidence" value="ECO:0007669"/>
    <property type="project" value="InterPro"/>
</dbReference>
<dbReference type="Pfam" id="PF05699">
    <property type="entry name" value="Dimer_Tnp_hAT"/>
    <property type="match status" value="1"/>
</dbReference>
<gene>
    <name evidence="3" type="ORF">PSHT_15223</name>
</gene>
<dbReference type="PANTHER" id="PTHR47501">
    <property type="entry name" value="TRANSPOSASE-RELATED"/>
    <property type="match status" value="1"/>
</dbReference>
<dbReference type="SUPFAM" id="SSF53098">
    <property type="entry name" value="Ribonuclease H-like"/>
    <property type="match status" value="1"/>
</dbReference>
<reference evidence="4" key="2">
    <citation type="journal article" date="2018" name="BMC Genomics">
        <title>Genomic insights into host adaptation between the wheat stripe rust pathogen (Puccinia striiformis f. sp. tritici) and the barley stripe rust pathogen (Puccinia striiformis f. sp. hordei).</title>
        <authorList>
            <person name="Xia C."/>
            <person name="Wang M."/>
            <person name="Yin C."/>
            <person name="Cornejo O.E."/>
            <person name="Hulbert S.H."/>
            <person name="Chen X."/>
        </authorList>
    </citation>
    <scope>NUCLEOTIDE SEQUENCE [LARGE SCALE GENOMIC DNA]</scope>
    <source>
        <strain evidence="4">93TX-2</strain>
    </source>
</reference>
<sequence>MAQLASEETPSTPPNTTNVNDSTDRHPPQSIRRESTRLRTPSTRPGFIPTITDSRRALVPAARPGISRAKKTIVNHSEDDIDDNDDGDGGDNDGEDEDEEGTTIVTLMAIMMTSLHQTNEITWQESLLSVMKQVSSRTGKSVNIDTAQDSDEENSKVTGRKKKDPTKDKDGKGPNQEAGDPTWACRWCNNKFAISGGSYWNLKCHRDGVKIKNSLRSACAGRLKCIEAGANLPPTVAERLKALNHPSTGAVPGTLIGYVTKGRFTFDNKTLNKLLVIWIVRQSLPWLRMEDFHLRVAFDYTLVNTSLNSRIWAALHAHQLYLEQRAQVLQGIRDSDSRISLVSDVWTTKGSHKAFVGMSVCYITPDWKYVCRHLAMKYVSWHHNGKYLASPFANVLVKHGLHQKITHTTDSGSNNFTMAKGVAAIFRQVDATRWDVTNNHQRCMCHAIALILGVGLKALSLPTNMVRPEKTDKPFPFLYTIAEEEVAELVDEEIVEVDREIIEEVEIDPIDAEPAVREPGWEEEFDDADDVDLGGEESGIGFTLKKVDYICRRIASSPQKEAEWKLWAAEFRYTGPGLIGAYGIRWNIVYDSRDRAYEGRKVIRQLLENESDRSTGKSADSHFFRGYELSSKEWEDVNKLNLILKEFWELTKKMEGDGPKLPMVLYEYTKLMTSMTRRKEAAKSTALEPMFDPMIKHTQKYMDLAVNCDAVVMATFLHPAWRVMFFNKHFASHAKRITRLIQSNFDTREDHLNSLKAESSPPKESQSDLHGSPTDDDSDDEEFNFYPQNSDAVVINTELERYNNGDYPLGIKGCVLGWWKAHSKDFPILGSLARDHLACAASSATVERTFSAAGQICATSRAGLAIRSIERCISSHMWLRNGVKLGGVFADCQEVFDAADANPKFDKYKPKPKSPKTRSKSPKK</sequence>
<feature type="compositionally biased region" description="Basic residues" evidence="1">
    <location>
        <begin position="910"/>
        <end position="924"/>
    </location>
</feature>
<dbReference type="InterPro" id="IPR008906">
    <property type="entry name" value="HATC_C_dom"/>
</dbReference>
<dbReference type="VEuPathDB" id="FungiDB:PSHT_15223"/>
<feature type="compositionally biased region" description="Low complexity" evidence="1">
    <location>
        <begin position="1"/>
        <end position="21"/>
    </location>
</feature>
<evidence type="ECO:0000259" key="2">
    <source>
        <dbReference type="Pfam" id="PF05699"/>
    </source>
</evidence>